<gene>
    <name evidence="1" type="ORF">CR513_41960</name>
</gene>
<reference evidence="1" key="1">
    <citation type="submission" date="2018-05" db="EMBL/GenBank/DDBJ databases">
        <title>Draft genome of Mucuna pruriens seed.</title>
        <authorList>
            <person name="Nnadi N.E."/>
            <person name="Vos R."/>
            <person name="Hasami M.H."/>
            <person name="Devisetty U.K."/>
            <person name="Aguiy J.C."/>
        </authorList>
    </citation>
    <scope>NUCLEOTIDE SEQUENCE [LARGE SCALE GENOMIC DNA]</scope>
    <source>
        <strain evidence="1">JCA_2017</strain>
    </source>
</reference>
<keyword evidence="2" id="KW-1185">Reference proteome</keyword>
<proteinExistence type="predicted"/>
<name>A0A371FHY1_MUCPR</name>
<evidence type="ECO:0000313" key="1">
    <source>
        <dbReference type="EMBL" id="RDX77850.1"/>
    </source>
</evidence>
<accession>A0A371FHY1</accession>
<feature type="non-terminal residue" evidence="1">
    <location>
        <position position="1"/>
    </location>
</feature>
<protein>
    <recommendedName>
        <fullName evidence="3">Mitochondrial protein</fullName>
    </recommendedName>
</protein>
<organism evidence="1 2">
    <name type="scientific">Mucuna pruriens</name>
    <name type="common">Velvet bean</name>
    <name type="synonym">Dolichos pruriens</name>
    <dbReference type="NCBI Taxonomy" id="157652"/>
    <lineage>
        <taxon>Eukaryota</taxon>
        <taxon>Viridiplantae</taxon>
        <taxon>Streptophyta</taxon>
        <taxon>Embryophyta</taxon>
        <taxon>Tracheophyta</taxon>
        <taxon>Spermatophyta</taxon>
        <taxon>Magnoliopsida</taxon>
        <taxon>eudicotyledons</taxon>
        <taxon>Gunneridae</taxon>
        <taxon>Pentapetalae</taxon>
        <taxon>rosids</taxon>
        <taxon>fabids</taxon>
        <taxon>Fabales</taxon>
        <taxon>Fabaceae</taxon>
        <taxon>Papilionoideae</taxon>
        <taxon>50 kb inversion clade</taxon>
        <taxon>NPAAA clade</taxon>
        <taxon>indigoferoid/millettioid clade</taxon>
        <taxon>Phaseoleae</taxon>
        <taxon>Mucuna</taxon>
    </lineage>
</organism>
<dbReference type="EMBL" id="QJKJ01009048">
    <property type="protein sequence ID" value="RDX77850.1"/>
    <property type="molecule type" value="Genomic_DNA"/>
</dbReference>
<comment type="caution">
    <text evidence="1">The sequence shown here is derived from an EMBL/GenBank/DDBJ whole genome shotgun (WGS) entry which is preliminary data.</text>
</comment>
<sequence>MKELGKLKYFLGIKVVYSKHGIFISQRKYVLDFLKETGKLGCKTSGYLLSRTIGLGVRKVQSQRSQILPMLLVWSANLCMILGERQLHAVERIFQYLKESSGRGLLFRKEDT</sequence>
<evidence type="ECO:0008006" key="3">
    <source>
        <dbReference type="Google" id="ProtNLM"/>
    </source>
</evidence>
<evidence type="ECO:0000313" key="2">
    <source>
        <dbReference type="Proteomes" id="UP000257109"/>
    </source>
</evidence>
<dbReference type="AlphaFoldDB" id="A0A371FHY1"/>
<dbReference type="Proteomes" id="UP000257109">
    <property type="component" value="Unassembled WGS sequence"/>
</dbReference>
<dbReference type="OrthoDB" id="128382at2759"/>